<accession>A7IS70</accession>
<evidence type="ECO:0000313" key="1">
    <source>
        <dbReference type="EMBL" id="AAZ91374.1"/>
    </source>
</evidence>
<reference evidence="1" key="1">
    <citation type="submission" date="2005-07" db="EMBL/GenBank/DDBJ databases">
        <authorList>
            <person name="Snyder L.A.S."/>
            <person name="Rogers M."/>
            <person name="Duro E."/>
            <person name="Sleeman T."/>
            <person name="O'Farrell E."/>
            <person name="Saunders N.J."/>
        </authorList>
    </citation>
    <scope>NUCLEOTIDE SEQUENCE</scope>
</reference>
<reference evidence="1" key="2">
    <citation type="journal article" date="2007" name="Mol. Biol. Evol.">
        <title>The repertoire of minimal mobile elements in the Neisseria species and evidence that these are involved in horizontal gene transfer in other bacteria.</title>
        <authorList>
            <person name="Snyder L.A."/>
            <person name="McGowan S."/>
            <person name="Rogers M."/>
            <person name="Duro E."/>
            <person name="O'Farrell E."/>
            <person name="Saunders N.J."/>
        </authorList>
    </citation>
    <scope>NUCLEOTIDE SEQUENCE</scope>
</reference>
<protein>
    <submittedName>
        <fullName evidence="1">Uncharacterized protein</fullName>
    </submittedName>
</protein>
<dbReference type="EMBL" id="DQ115757">
    <property type="protein sequence ID" value="AAZ91374.1"/>
    <property type="molecule type" value="Genomic_DNA"/>
</dbReference>
<sequence length="205" mass="22759">MAAVADYSTVDSDRHLVYLLRQPYRTDKVGCPAGTDCRSRDLHLLNVKGNTMKLFILPVLLSATTALASPIVGTWHCIGTDENIHGDAKVEYLQDGSFRGDAILKIDDDGNILAYRVVGSGKWRFENNALTESQIKYSEVSRQHSPETLAWLEKSEDGRLLESMMYTGLVAQMDKPGKDEVYQVDKTGKLVSEDGTSRDVCTKVK</sequence>
<name>A7IS70_NEIPO</name>
<dbReference type="AlphaFoldDB" id="A7IS70"/>
<organism evidence="1">
    <name type="scientific">Neisseria polysaccharea</name>
    <dbReference type="NCBI Taxonomy" id="489"/>
    <lineage>
        <taxon>Bacteria</taxon>
        <taxon>Pseudomonadati</taxon>
        <taxon>Pseudomonadota</taxon>
        <taxon>Betaproteobacteria</taxon>
        <taxon>Neisseriales</taxon>
        <taxon>Neisseriaceae</taxon>
        <taxon>Neisseria</taxon>
    </lineage>
</organism>
<proteinExistence type="predicted"/>